<keyword evidence="1" id="KW-0472">Membrane</keyword>
<keyword evidence="3" id="KW-1185">Reference proteome</keyword>
<dbReference type="AlphaFoldDB" id="Q2RQU4"/>
<reference evidence="2 3" key="1">
    <citation type="journal article" date="2011" name="Stand. Genomic Sci.">
        <title>Complete genome sequence of Rhodospirillum rubrum type strain (S1).</title>
        <authorList>
            <person name="Munk A.C."/>
            <person name="Copeland A."/>
            <person name="Lucas S."/>
            <person name="Lapidus A."/>
            <person name="Del Rio T.G."/>
            <person name="Barry K."/>
            <person name="Detter J.C."/>
            <person name="Hammon N."/>
            <person name="Israni S."/>
            <person name="Pitluck S."/>
            <person name="Brettin T."/>
            <person name="Bruce D."/>
            <person name="Han C."/>
            <person name="Tapia R."/>
            <person name="Gilna P."/>
            <person name="Schmutz J."/>
            <person name="Larimer F."/>
            <person name="Land M."/>
            <person name="Kyrpides N.C."/>
            <person name="Mavromatis K."/>
            <person name="Richardson P."/>
            <person name="Rohde M."/>
            <person name="Goker M."/>
            <person name="Klenk H.P."/>
            <person name="Zhang Y."/>
            <person name="Roberts G.P."/>
            <person name="Reslewic S."/>
            <person name="Schwartz D.C."/>
        </authorList>
    </citation>
    <scope>NUCLEOTIDE SEQUENCE [LARGE SCALE GENOMIC DNA]</scope>
    <source>
        <strain evidence="3">ATCC 11170 / ATH 1.1.1 / DSM 467 / LMG 4362 / NCIMB 8255 / S1</strain>
    </source>
</reference>
<dbReference type="EnsemblBacteria" id="ABC23501">
    <property type="protein sequence ID" value="ABC23501"/>
    <property type="gene ID" value="Rru_A2704"/>
</dbReference>
<gene>
    <name evidence="2" type="ordered locus">Rru_A2704</name>
</gene>
<protein>
    <recommendedName>
        <fullName evidence="4">Amino acid transporter</fullName>
    </recommendedName>
</protein>
<dbReference type="EMBL" id="CP000230">
    <property type="protein sequence ID" value="ABC23501.1"/>
    <property type="molecule type" value="Genomic_DNA"/>
</dbReference>
<evidence type="ECO:0008006" key="4">
    <source>
        <dbReference type="Google" id="ProtNLM"/>
    </source>
</evidence>
<keyword evidence="1" id="KW-1133">Transmembrane helix</keyword>
<feature type="transmembrane region" description="Helical" evidence="1">
    <location>
        <begin position="12"/>
        <end position="37"/>
    </location>
</feature>
<evidence type="ECO:0000313" key="3">
    <source>
        <dbReference type="Proteomes" id="UP000001929"/>
    </source>
</evidence>
<proteinExistence type="predicted"/>
<dbReference type="RefSeq" id="WP_011390514.1">
    <property type="nucleotide sequence ID" value="NC_007643.1"/>
</dbReference>
<organism evidence="2 3">
    <name type="scientific">Rhodospirillum rubrum (strain ATCC 11170 / ATH 1.1.1 / DSM 467 / LMG 4362 / NCIMB 8255 / S1)</name>
    <dbReference type="NCBI Taxonomy" id="269796"/>
    <lineage>
        <taxon>Bacteria</taxon>
        <taxon>Pseudomonadati</taxon>
        <taxon>Pseudomonadota</taxon>
        <taxon>Alphaproteobacteria</taxon>
        <taxon>Rhodospirillales</taxon>
        <taxon>Rhodospirillaceae</taxon>
        <taxon>Rhodospirillum</taxon>
    </lineage>
</organism>
<dbReference type="PATRIC" id="fig|269796.9.peg.2813"/>
<dbReference type="HOGENOM" id="CLU_2635737_0_0_5"/>
<name>Q2RQU4_RHORT</name>
<evidence type="ECO:0000256" key="1">
    <source>
        <dbReference type="SAM" id="Phobius"/>
    </source>
</evidence>
<dbReference type="KEGG" id="rru:Rru_A2704"/>
<dbReference type="STRING" id="269796.Rru_A2704"/>
<dbReference type="eggNOG" id="ENOG50334HQ">
    <property type="taxonomic scope" value="Bacteria"/>
</dbReference>
<accession>Q2RQU4</accession>
<evidence type="ECO:0000313" key="2">
    <source>
        <dbReference type="EMBL" id="ABC23501.1"/>
    </source>
</evidence>
<sequence>MSLIANEQTKLTATALNTAASSCFALGVLAPIAAVFYNAGGDVHVPLAVLVLGAILWIGAALALHLSARLVLKGLKS</sequence>
<keyword evidence="1" id="KW-0812">Transmembrane</keyword>
<dbReference type="Proteomes" id="UP000001929">
    <property type="component" value="Chromosome"/>
</dbReference>
<feature type="transmembrane region" description="Helical" evidence="1">
    <location>
        <begin position="43"/>
        <end position="66"/>
    </location>
</feature>